<keyword evidence="6" id="KW-0675">Receptor</keyword>
<dbReference type="HOGENOM" id="CLU_027128_0_1_5"/>
<dbReference type="OrthoDB" id="9147078at2"/>
<dbReference type="KEGG" id="rpb:RPB_0692"/>
<dbReference type="PANTHER" id="PTHR30483">
    <property type="entry name" value="LEUCINE-SPECIFIC-BINDING PROTEIN"/>
    <property type="match status" value="1"/>
</dbReference>
<dbReference type="InterPro" id="IPR028082">
    <property type="entry name" value="Peripla_BP_I"/>
</dbReference>
<dbReference type="PANTHER" id="PTHR30483:SF38">
    <property type="entry name" value="BLR7848 PROTEIN"/>
    <property type="match status" value="1"/>
</dbReference>
<organism evidence="6 7">
    <name type="scientific">Rhodopseudomonas palustris (strain HaA2)</name>
    <dbReference type="NCBI Taxonomy" id="316058"/>
    <lineage>
        <taxon>Bacteria</taxon>
        <taxon>Pseudomonadati</taxon>
        <taxon>Pseudomonadota</taxon>
        <taxon>Alphaproteobacteria</taxon>
        <taxon>Hyphomicrobiales</taxon>
        <taxon>Nitrobacteraceae</taxon>
        <taxon>Rhodopseudomonas</taxon>
    </lineage>
</organism>
<sequence length="379" mass="40112">MVKYAILVAACLVIGGGGQSSAQEIKVGLTADFTGATAAVGAPFKLAAEIFPDHLGGLPVKWIVLDDAGNTSTTVKNARKFVDEDKVDIILGSNTIPSTVAMFGIAAQSATPQIALVPVDIPTEQRAWLFNLPQSARIMVGAIVDDMKSRNFKRVAFIGYNDGWGELNWKNFEQLANAGGLQIVAKELYSRNDTSVTAQVLKLLEAKPDAVFVGASATPATLPHLTLKDQGFKGQIYHTHGAVSKPFLNAGGKELEGAILPTGPIVVAASLPDSNPIKKVGLDFSAKYAAKYGPGAPNPFAGYAWDAMLLLEAAVPDAAAKAKPGTPEFRSALRDSLASGREVVGTHAVYKFTDQDRYGVDDRSRVLVIVKNGAFALYK</sequence>
<dbReference type="RefSeq" id="WP_011439592.1">
    <property type="nucleotide sequence ID" value="NC_007778.1"/>
</dbReference>
<dbReference type="Gene3D" id="3.40.50.2300">
    <property type="match status" value="2"/>
</dbReference>
<feature type="domain" description="Leucine-binding protein" evidence="5">
    <location>
        <begin position="24"/>
        <end position="335"/>
    </location>
</feature>
<evidence type="ECO:0000256" key="1">
    <source>
        <dbReference type="ARBA" id="ARBA00010062"/>
    </source>
</evidence>
<reference evidence="6 7" key="1">
    <citation type="submission" date="2006-01" db="EMBL/GenBank/DDBJ databases">
        <title>Complete sequence of Rhodopseudomonas palustris HaA2.</title>
        <authorList>
            <consortium name="US DOE Joint Genome Institute"/>
            <person name="Copeland A."/>
            <person name="Lucas S."/>
            <person name="Lapidus A."/>
            <person name="Barry K."/>
            <person name="Detter J.C."/>
            <person name="Glavina T."/>
            <person name="Hammon N."/>
            <person name="Israni S."/>
            <person name="Pitluck S."/>
            <person name="Chain P."/>
            <person name="Malfatti S."/>
            <person name="Shin M."/>
            <person name="Vergez L."/>
            <person name="Schmutz J."/>
            <person name="Larimer F."/>
            <person name="Land M."/>
            <person name="Hauser L."/>
            <person name="Pelletier D.A."/>
            <person name="Kyrpides N."/>
            <person name="Anderson I."/>
            <person name="Oda Y."/>
            <person name="Harwood C.S."/>
            <person name="Richardson P."/>
        </authorList>
    </citation>
    <scope>NUCLEOTIDE SEQUENCE [LARGE SCALE GENOMIC DNA]</scope>
    <source>
        <strain evidence="6 7">HaA2</strain>
    </source>
</reference>
<comment type="similarity">
    <text evidence="1">Belongs to the leucine-binding protein family.</text>
</comment>
<evidence type="ECO:0000256" key="4">
    <source>
        <dbReference type="SAM" id="SignalP"/>
    </source>
</evidence>
<evidence type="ECO:0000313" key="6">
    <source>
        <dbReference type="EMBL" id="ABD05403.1"/>
    </source>
</evidence>
<evidence type="ECO:0000256" key="3">
    <source>
        <dbReference type="ARBA" id="ARBA00022970"/>
    </source>
</evidence>
<dbReference type="Pfam" id="PF13458">
    <property type="entry name" value="Peripla_BP_6"/>
    <property type="match status" value="1"/>
</dbReference>
<evidence type="ECO:0000259" key="5">
    <source>
        <dbReference type="Pfam" id="PF13458"/>
    </source>
</evidence>
<protein>
    <submittedName>
        <fullName evidence="6">Extracellular ligand-binding receptor</fullName>
    </submittedName>
</protein>
<dbReference type="STRING" id="316058.RPB_0692"/>
<dbReference type="eggNOG" id="COG0683">
    <property type="taxonomic scope" value="Bacteria"/>
</dbReference>
<keyword evidence="3" id="KW-0029">Amino-acid transport</keyword>
<proteinExistence type="inferred from homology"/>
<keyword evidence="2 4" id="KW-0732">Signal</keyword>
<dbReference type="EMBL" id="CP000250">
    <property type="protein sequence ID" value="ABD05403.1"/>
    <property type="molecule type" value="Genomic_DNA"/>
</dbReference>
<dbReference type="InterPro" id="IPR051010">
    <property type="entry name" value="BCAA_transport"/>
</dbReference>
<dbReference type="Proteomes" id="UP000008809">
    <property type="component" value="Chromosome"/>
</dbReference>
<dbReference type="InterPro" id="IPR028081">
    <property type="entry name" value="Leu-bd"/>
</dbReference>
<dbReference type="CDD" id="cd06333">
    <property type="entry name" value="PBP1_ABC_RPA1789-like"/>
    <property type="match status" value="1"/>
</dbReference>
<dbReference type="GO" id="GO:0006865">
    <property type="term" value="P:amino acid transport"/>
    <property type="evidence" value="ECO:0007669"/>
    <property type="project" value="UniProtKB-KW"/>
</dbReference>
<evidence type="ECO:0000313" key="7">
    <source>
        <dbReference type="Proteomes" id="UP000008809"/>
    </source>
</evidence>
<evidence type="ECO:0000256" key="2">
    <source>
        <dbReference type="ARBA" id="ARBA00022729"/>
    </source>
</evidence>
<gene>
    <name evidence="6" type="ordered locus">RPB_0692</name>
</gene>
<accession>Q2J2A7</accession>
<keyword evidence="3" id="KW-0813">Transport</keyword>
<feature type="signal peptide" evidence="4">
    <location>
        <begin position="1"/>
        <end position="22"/>
    </location>
</feature>
<dbReference type="AlphaFoldDB" id="Q2J2A7"/>
<name>Q2J2A7_RHOP2</name>
<feature type="chain" id="PRO_5004210732" evidence="4">
    <location>
        <begin position="23"/>
        <end position="379"/>
    </location>
</feature>
<keyword evidence="7" id="KW-1185">Reference proteome</keyword>
<dbReference type="SUPFAM" id="SSF53822">
    <property type="entry name" value="Periplasmic binding protein-like I"/>
    <property type="match status" value="1"/>
</dbReference>